<dbReference type="OrthoDB" id="2019149at2759"/>
<evidence type="ECO:0000256" key="4">
    <source>
        <dbReference type="ARBA" id="ARBA00007786"/>
    </source>
</evidence>
<comment type="similarity">
    <text evidence="3">In the N-terminal section; belongs to the PMEI family.</text>
</comment>
<evidence type="ECO:0000256" key="3">
    <source>
        <dbReference type="ARBA" id="ARBA00006027"/>
    </source>
</evidence>
<feature type="compositionally biased region" description="Basic and acidic residues" evidence="10">
    <location>
        <begin position="230"/>
        <end position="243"/>
    </location>
</feature>
<evidence type="ECO:0000313" key="13">
    <source>
        <dbReference type="Proteomes" id="UP000238479"/>
    </source>
</evidence>
<evidence type="ECO:0000256" key="2">
    <source>
        <dbReference type="ARBA" id="ARBA00005184"/>
    </source>
</evidence>
<dbReference type="SUPFAM" id="SSF101148">
    <property type="entry name" value="Plant invertase/pectin methylesterase inhibitor"/>
    <property type="match status" value="1"/>
</dbReference>
<dbReference type="GO" id="GO:0045490">
    <property type="term" value="P:pectin catabolic process"/>
    <property type="evidence" value="ECO:0007669"/>
    <property type="project" value="UniProtKB-UniRule"/>
</dbReference>
<reference evidence="12 13" key="1">
    <citation type="journal article" date="2018" name="Nat. Genet.">
        <title>The Rosa genome provides new insights in the design of modern roses.</title>
        <authorList>
            <person name="Bendahmane M."/>
        </authorList>
    </citation>
    <scope>NUCLEOTIDE SEQUENCE [LARGE SCALE GENOMIC DNA]</scope>
    <source>
        <strain evidence="13">cv. Old Blush</strain>
    </source>
</reference>
<comment type="caution">
    <text evidence="12">The sequence shown here is derived from an EMBL/GenBank/DDBJ whole genome shotgun (WGS) entry which is preliminary data.</text>
</comment>
<evidence type="ECO:0000256" key="7">
    <source>
        <dbReference type="ARBA" id="ARBA00023085"/>
    </source>
</evidence>
<dbReference type="UniPathway" id="UPA00545">
    <property type="reaction ID" value="UER00823"/>
</dbReference>
<dbReference type="Pfam" id="PF01095">
    <property type="entry name" value="Pectinesterase"/>
    <property type="match status" value="1"/>
</dbReference>
<dbReference type="STRING" id="74649.A0A2P6QV72"/>
<dbReference type="CDD" id="cd15798">
    <property type="entry name" value="PMEI-like_3"/>
    <property type="match status" value="1"/>
</dbReference>
<dbReference type="InterPro" id="IPR012334">
    <property type="entry name" value="Pectin_lyas_fold"/>
</dbReference>
<dbReference type="InterPro" id="IPR035513">
    <property type="entry name" value="Invertase/methylesterase_inhib"/>
</dbReference>
<dbReference type="FunFam" id="2.160.20.10:FF:000001">
    <property type="entry name" value="Pectinesterase"/>
    <property type="match status" value="1"/>
</dbReference>
<dbReference type="Gene3D" id="1.20.140.40">
    <property type="entry name" value="Invertase/pectin methylesterase inhibitor family protein"/>
    <property type="match status" value="1"/>
</dbReference>
<dbReference type="InterPro" id="IPR006501">
    <property type="entry name" value="Pectinesterase_inhib_dom"/>
</dbReference>
<dbReference type="OMA" id="INRAGWS"/>
<accession>A0A2P6QV72</accession>
<feature type="domain" description="Pectinesterase inhibitor" evidence="11">
    <location>
        <begin position="49"/>
        <end position="212"/>
    </location>
</feature>
<comment type="pathway">
    <text evidence="2 9">Glycan metabolism; pectin degradation; 2-dehydro-3-deoxy-D-gluconate from pectin: step 1/5.</text>
</comment>
<evidence type="ECO:0000313" key="12">
    <source>
        <dbReference type="EMBL" id="PRQ38077.1"/>
    </source>
</evidence>
<dbReference type="SMART" id="SM00856">
    <property type="entry name" value="PMEI"/>
    <property type="match status" value="1"/>
</dbReference>
<dbReference type="SUPFAM" id="SSF51126">
    <property type="entry name" value="Pectin lyase-like"/>
    <property type="match status" value="1"/>
</dbReference>
<feature type="active site" evidence="8">
    <location>
        <position position="438"/>
    </location>
</feature>
<dbReference type="Proteomes" id="UP000238479">
    <property type="component" value="Chromosome 4"/>
</dbReference>
<evidence type="ECO:0000256" key="6">
    <source>
        <dbReference type="ARBA" id="ARBA00022801"/>
    </source>
</evidence>
<dbReference type="Pfam" id="PF04043">
    <property type="entry name" value="PMEI"/>
    <property type="match status" value="1"/>
</dbReference>
<dbReference type="NCBIfam" id="TIGR01614">
    <property type="entry name" value="PME_inhib"/>
    <property type="match status" value="1"/>
</dbReference>
<dbReference type="GO" id="GO:0030599">
    <property type="term" value="F:pectinesterase activity"/>
    <property type="evidence" value="ECO:0007669"/>
    <property type="project" value="UniProtKB-UniRule"/>
</dbReference>
<comment type="similarity">
    <text evidence="4">In the C-terminal section; belongs to the pectinesterase family.</text>
</comment>
<dbReference type="InterPro" id="IPR033131">
    <property type="entry name" value="Pectinesterase_Asp_AS"/>
</dbReference>
<dbReference type="EMBL" id="PDCK01000042">
    <property type="protein sequence ID" value="PRQ38077.1"/>
    <property type="molecule type" value="Genomic_DNA"/>
</dbReference>
<dbReference type="GO" id="GO:0042545">
    <property type="term" value="P:cell wall modification"/>
    <property type="evidence" value="ECO:0007669"/>
    <property type="project" value="UniProtKB-UniRule"/>
</dbReference>
<keyword evidence="5" id="KW-0134">Cell wall</keyword>
<dbReference type="InterPro" id="IPR000070">
    <property type="entry name" value="Pectinesterase_cat"/>
</dbReference>
<dbReference type="Gene3D" id="2.160.20.10">
    <property type="entry name" value="Single-stranded right-handed beta-helix, Pectin lyase-like"/>
    <property type="match status" value="1"/>
</dbReference>
<keyword evidence="6 9" id="KW-0378">Hydrolase</keyword>
<evidence type="ECO:0000256" key="8">
    <source>
        <dbReference type="PROSITE-ProRule" id="PRU10040"/>
    </source>
</evidence>
<dbReference type="EC" id="3.1.1.11" evidence="9"/>
<comment type="subcellular location">
    <subcellularLocation>
        <location evidence="1">Secreted</location>
        <location evidence="1">Cell wall</location>
    </subcellularLocation>
</comment>
<evidence type="ECO:0000256" key="10">
    <source>
        <dbReference type="SAM" id="MobiDB-lite"/>
    </source>
</evidence>
<dbReference type="GO" id="GO:0004857">
    <property type="term" value="F:enzyme inhibitor activity"/>
    <property type="evidence" value="ECO:0007669"/>
    <property type="project" value="InterPro"/>
</dbReference>
<dbReference type="PANTHER" id="PTHR31707">
    <property type="entry name" value="PECTINESTERASE"/>
    <property type="match status" value="1"/>
</dbReference>
<keyword evidence="7 9" id="KW-0063">Aspartyl esterase</keyword>
<dbReference type="PROSITE" id="PS00503">
    <property type="entry name" value="PECTINESTERASE_2"/>
    <property type="match status" value="1"/>
</dbReference>
<keyword evidence="13" id="KW-1185">Reference proteome</keyword>
<feature type="region of interest" description="Disordered" evidence="10">
    <location>
        <begin position="225"/>
        <end position="254"/>
    </location>
</feature>
<dbReference type="AlphaFoldDB" id="A0A2P6QV72"/>
<protein>
    <recommendedName>
        <fullName evidence="9">Pectinesterase</fullName>
        <ecNumber evidence="9">3.1.1.11</ecNumber>
    </recommendedName>
</protein>
<proteinExistence type="inferred from homology"/>
<evidence type="ECO:0000256" key="1">
    <source>
        <dbReference type="ARBA" id="ARBA00004191"/>
    </source>
</evidence>
<dbReference type="InterPro" id="IPR011050">
    <property type="entry name" value="Pectin_lyase_fold/virulence"/>
</dbReference>
<evidence type="ECO:0000256" key="5">
    <source>
        <dbReference type="ARBA" id="ARBA00022512"/>
    </source>
</evidence>
<comment type="catalytic activity">
    <reaction evidence="9">
        <text>[(1-&gt;4)-alpha-D-galacturonosyl methyl ester](n) + n H2O = [(1-&gt;4)-alpha-D-galacturonosyl](n) + n methanol + n H(+)</text>
        <dbReference type="Rhea" id="RHEA:22380"/>
        <dbReference type="Rhea" id="RHEA-COMP:14570"/>
        <dbReference type="Rhea" id="RHEA-COMP:14573"/>
        <dbReference type="ChEBI" id="CHEBI:15377"/>
        <dbReference type="ChEBI" id="CHEBI:15378"/>
        <dbReference type="ChEBI" id="CHEBI:17790"/>
        <dbReference type="ChEBI" id="CHEBI:140522"/>
        <dbReference type="ChEBI" id="CHEBI:140523"/>
        <dbReference type="EC" id="3.1.1.11"/>
    </reaction>
</comment>
<evidence type="ECO:0000256" key="9">
    <source>
        <dbReference type="RuleBase" id="RU000589"/>
    </source>
</evidence>
<name>A0A2P6QV72_ROSCH</name>
<dbReference type="Gramene" id="PRQ38077">
    <property type="protein sequence ID" value="PRQ38077"/>
    <property type="gene ID" value="RchiOBHm_Chr4g0409791"/>
</dbReference>
<gene>
    <name evidence="12" type="ORF">RchiOBHm_Chr4g0409791</name>
</gene>
<organism evidence="12 13">
    <name type="scientific">Rosa chinensis</name>
    <name type="common">China rose</name>
    <dbReference type="NCBI Taxonomy" id="74649"/>
    <lineage>
        <taxon>Eukaryota</taxon>
        <taxon>Viridiplantae</taxon>
        <taxon>Streptophyta</taxon>
        <taxon>Embryophyta</taxon>
        <taxon>Tracheophyta</taxon>
        <taxon>Spermatophyta</taxon>
        <taxon>Magnoliopsida</taxon>
        <taxon>eudicotyledons</taxon>
        <taxon>Gunneridae</taxon>
        <taxon>Pentapetalae</taxon>
        <taxon>rosids</taxon>
        <taxon>fabids</taxon>
        <taxon>Rosales</taxon>
        <taxon>Rosaceae</taxon>
        <taxon>Rosoideae</taxon>
        <taxon>Rosoideae incertae sedis</taxon>
        <taxon>Rosa</taxon>
    </lineage>
</organism>
<keyword evidence="5" id="KW-0964">Secreted</keyword>
<evidence type="ECO:0000259" key="11">
    <source>
        <dbReference type="SMART" id="SM00856"/>
    </source>
</evidence>
<sequence>MPVSLSAISMFKIMFLAVEILFFSSILLAKASPSQSHFSKFSRSSGGLSHKEAILSLCAHTPHRATCESTLLSCSSSSSSTRGSDHLPHTLEGAFVQSVHSTVAKAQHARALAYNLTISHRQNADHDVHFPGRGVNDCLELLDDAIDMLDNVMMTSLSKPNDDDVHTWLSAALTNQETCLESLEKDKFQTEKNIMDVTAQNLSQYISNSLALFVLTMGSSSVSFASSSEHLPRDTESKSKEAKNANPNRRLLASDSSFPTWVPASERKLLEASVGEIEADAVVAQDGSGTHKSIGEAVKGLLLIGSLESSGTSTGGRSVIYVKAGTYHEYINIPTKQKNVMLIGDGVGKTIIVGNRNSDDGWTTYKSATVAAMGDGFIARDITFVNDAGPSKHQAVALRVGADKSVVHRCSIIGYQDTLYTHSKRQFYRETDIYGTVDFIFGNSAVVFQTCNIHPRKPPSSGLKNFVTAQGRSSPNQNTGISIHNCKIAAASDLFPVRSSYETYLGRPWQQYSRTIIMQSFMDDSINRAGWSPWSGGSALNTLYYGEYMNSGSGASTSGRVKWGGYHASLTSTQAEAFTVGGFISGNLWLPSTGVSFSSGLIG</sequence>